<protein>
    <recommendedName>
        <fullName evidence="1">DUF5648 domain-containing protein</fullName>
    </recommendedName>
</protein>
<dbReference type="EMBL" id="CAXIXY010000003">
    <property type="protein sequence ID" value="CAL2080643.1"/>
    <property type="molecule type" value="Genomic_DNA"/>
</dbReference>
<dbReference type="RefSeq" id="WP_348710853.1">
    <property type="nucleotide sequence ID" value="NZ_CAXIXY010000003.1"/>
</dbReference>
<organism evidence="2 3">
    <name type="scientific">Tenacibaculum platacis</name>
    <dbReference type="NCBI Taxonomy" id="3137852"/>
    <lineage>
        <taxon>Bacteria</taxon>
        <taxon>Pseudomonadati</taxon>
        <taxon>Bacteroidota</taxon>
        <taxon>Flavobacteriia</taxon>
        <taxon>Flavobacteriales</taxon>
        <taxon>Flavobacteriaceae</taxon>
        <taxon>Tenacibaculum</taxon>
    </lineage>
</organism>
<dbReference type="InterPro" id="IPR043708">
    <property type="entry name" value="DUF5648"/>
</dbReference>
<dbReference type="Proteomes" id="UP001497416">
    <property type="component" value="Unassembled WGS sequence"/>
</dbReference>
<feature type="domain" description="DUF5648" evidence="1">
    <location>
        <begin position="206"/>
        <end position="258"/>
    </location>
</feature>
<gene>
    <name evidence="2" type="ORF">T190607A01A_11063</name>
</gene>
<keyword evidence="3" id="KW-1185">Reference proteome</keyword>
<accession>A0ABP1EI20</accession>
<feature type="domain" description="DUF5648" evidence="1">
    <location>
        <begin position="96"/>
        <end position="153"/>
    </location>
</feature>
<dbReference type="Pfam" id="PF18885">
    <property type="entry name" value="DUF5648"/>
    <property type="match status" value="2"/>
</dbReference>
<evidence type="ECO:0000313" key="2">
    <source>
        <dbReference type="EMBL" id="CAL2080643.1"/>
    </source>
</evidence>
<comment type="caution">
    <text evidence="2">The sequence shown here is derived from an EMBL/GenBank/DDBJ whole genome shotgun (WGS) entry which is preliminary data.</text>
</comment>
<evidence type="ECO:0000313" key="3">
    <source>
        <dbReference type="Proteomes" id="UP001497416"/>
    </source>
</evidence>
<reference evidence="2 3" key="1">
    <citation type="submission" date="2024-05" db="EMBL/GenBank/DDBJ databases">
        <authorList>
            <person name="Duchaud E."/>
        </authorList>
    </citation>
    <scope>NUCLEOTIDE SEQUENCE [LARGE SCALE GENOMIC DNA]</scope>
    <source>
        <strain evidence="2">Ena-SAMPLE-TAB-13-05-2024-13:56:06:370-140302</strain>
    </source>
</reference>
<sequence length="260" mass="29521">MKVRNLIKIIAIVTVLFHVSCSNDELNETQTEQVAEKGLSLEQINAKVETFLADNSDQPFDKKMDEKLNNFIRQELEKENATESTSKARPAFGLDPNSVVPIYRFYKDGDHFYTKSFSEGQNAGFAYEGVLGLASTSFNESNFISRWYSHRNYDRVIAVGQISNTNHYAIANDCFYLYNGHQLFFGIDIGNNIQVLADGFSTSHRHYWQYEGIIGGAGGNRAIHGYYNHDLKDHLYTNNYNELGAGAHGYVYEGVLFYLN</sequence>
<proteinExistence type="predicted"/>
<name>A0ABP1EI20_9FLAO</name>
<evidence type="ECO:0000259" key="1">
    <source>
        <dbReference type="Pfam" id="PF18885"/>
    </source>
</evidence>